<feature type="non-terminal residue" evidence="2">
    <location>
        <position position="28"/>
    </location>
</feature>
<sequence>MGSVGFPPAPRVTSPRPTPILTQTSSPS</sequence>
<dbReference type="Gramene" id="OMO78471">
    <property type="protein sequence ID" value="OMO78471"/>
    <property type="gene ID" value="CCACVL1_14363"/>
</dbReference>
<evidence type="ECO:0000313" key="3">
    <source>
        <dbReference type="Proteomes" id="UP000188268"/>
    </source>
</evidence>
<evidence type="ECO:0000256" key="1">
    <source>
        <dbReference type="SAM" id="MobiDB-lite"/>
    </source>
</evidence>
<name>A0A1R3I7J8_COCAP</name>
<reference evidence="2 3" key="1">
    <citation type="submission" date="2013-09" db="EMBL/GenBank/DDBJ databases">
        <title>Corchorus capsularis genome sequencing.</title>
        <authorList>
            <person name="Alam M."/>
            <person name="Haque M.S."/>
            <person name="Islam M.S."/>
            <person name="Emdad E.M."/>
            <person name="Islam M.M."/>
            <person name="Ahmed B."/>
            <person name="Halim A."/>
            <person name="Hossen Q.M.M."/>
            <person name="Hossain M.Z."/>
            <person name="Ahmed R."/>
            <person name="Khan M.M."/>
            <person name="Islam R."/>
            <person name="Rashid M.M."/>
            <person name="Khan S.A."/>
            <person name="Rahman M.S."/>
            <person name="Alam M."/>
        </authorList>
    </citation>
    <scope>NUCLEOTIDE SEQUENCE [LARGE SCALE GENOMIC DNA]</scope>
    <source>
        <strain evidence="3">cv. CVL-1</strain>
        <tissue evidence="2">Whole seedling</tissue>
    </source>
</reference>
<dbReference type="AlphaFoldDB" id="A0A1R3I7J8"/>
<feature type="region of interest" description="Disordered" evidence="1">
    <location>
        <begin position="1"/>
        <end position="28"/>
    </location>
</feature>
<evidence type="ECO:0000313" key="2">
    <source>
        <dbReference type="EMBL" id="OMO78471.1"/>
    </source>
</evidence>
<dbReference type="EMBL" id="AWWV01010560">
    <property type="protein sequence ID" value="OMO78471.1"/>
    <property type="molecule type" value="Genomic_DNA"/>
</dbReference>
<keyword evidence="3" id="KW-1185">Reference proteome</keyword>
<protein>
    <submittedName>
        <fullName evidence="2">Uncharacterized protein</fullName>
    </submittedName>
</protein>
<gene>
    <name evidence="2" type="ORF">CCACVL1_14363</name>
</gene>
<accession>A0A1R3I7J8</accession>
<proteinExistence type="predicted"/>
<comment type="caution">
    <text evidence="2">The sequence shown here is derived from an EMBL/GenBank/DDBJ whole genome shotgun (WGS) entry which is preliminary data.</text>
</comment>
<dbReference type="Proteomes" id="UP000188268">
    <property type="component" value="Unassembled WGS sequence"/>
</dbReference>
<organism evidence="2 3">
    <name type="scientific">Corchorus capsularis</name>
    <name type="common">Jute</name>
    <dbReference type="NCBI Taxonomy" id="210143"/>
    <lineage>
        <taxon>Eukaryota</taxon>
        <taxon>Viridiplantae</taxon>
        <taxon>Streptophyta</taxon>
        <taxon>Embryophyta</taxon>
        <taxon>Tracheophyta</taxon>
        <taxon>Spermatophyta</taxon>
        <taxon>Magnoliopsida</taxon>
        <taxon>eudicotyledons</taxon>
        <taxon>Gunneridae</taxon>
        <taxon>Pentapetalae</taxon>
        <taxon>rosids</taxon>
        <taxon>malvids</taxon>
        <taxon>Malvales</taxon>
        <taxon>Malvaceae</taxon>
        <taxon>Grewioideae</taxon>
        <taxon>Apeibeae</taxon>
        <taxon>Corchorus</taxon>
    </lineage>
</organism>